<dbReference type="InterPro" id="IPR026797">
    <property type="entry name" value="HAUS_6"/>
</dbReference>
<sequence length="684" mass="78814">MSTTFDKSFASTGQRRDSLLTTNITEIKTSFYKNVSLLVKAVPASDEFKKYFHEHMFNKPNTMGFIYVTHFLLTVYDAERFKRTVEWPVICKKTEARYRIDIKNYLSELSNENPDIGFPLIMTSTLLHAGGTKFIILMWKLSQLVLYNYVKVQKDENVLLPPKPGVAEELTKRIFNNAINNIEIKLEKEGEALYHFIEECRLFAKEEADAIDEIRSNLFEMRKILEDRVTIAPTLSVVKKRLRNVEDVEIIELWKANILETQNYLKERNLRLSELESLSNHVNTIITNVYEPKILDVKKLEKLDTKAIRELNLPLEIQVSAGQLYVNEKLSLSTLLLLFSAILYKLRWYIRDKQWADVSYAQLQVQILSDDIRKMKNLFDLLFKRVKNLSSDIQEYSDHENLINIGTMSCADFPDMYKVLFNPSPKIEFNVNECESKRFLILELTPVEERHNGLFSRHKRRKDTTPRSSRICKNAIISRIKFDDTISSIINERQSPVLCRNESVLSASSVKSVKKYSRLFTNSSKTNNRKANYSFMSVPSASKANSTALMNIVEDGKTKTKSCLDIAAKNLFKLSKDVVSIASRISSRDLKDSLAVTPVKDNQVQDKSDVESLRTINALEEENIFEEIPCNGDMISPKTTKEKGGRTRRSISDLVEQYRTLVDRSSIQSIHFESSNVNNSTEKD</sequence>
<reference evidence="3" key="1">
    <citation type="submission" date="2025-08" db="UniProtKB">
        <authorList>
            <consortium name="RefSeq"/>
        </authorList>
    </citation>
    <scope>IDENTIFICATION</scope>
</reference>
<dbReference type="KEGG" id="ccin:107269425"/>
<dbReference type="GO" id="GO:0070652">
    <property type="term" value="C:HAUS complex"/>
    <property type="evidence" value="ECO:0007669"/>
    <property type="project" value="InterPro"/>
</dbReference>
<evidence type="ECO:0000313" key="2">
    <source>
        <dbReference type="Proteomes" id="UP000694920"/>
    </source>
</evidence>
<dbReference type="GO" id="GO:0051225">
    <property type="term" value="P:spindle assembly"/>
    <property type="evidence" value="ECO:0007669"/>
    <property type="project" value="InterPro"/>
</dbReference>
<dbReference type="PANTHER" id="PTHR16151:SF2">
    <property type="entry name" value="HAUS AUGMIN-LIKE COMPLEX SUBUNIT 6"/>
    <property type="match status" value="1"/>
</dbReference>
<dbReference type="AlphaFoldDB" id="A0AAJ7C1E1"/>
<protein>
    <submittedName>
        <fullName evidence="3">HAUS augmin-like complex subunit 6</fullName>
    </submittedName>
</protein>
<dbReference type="GeneID" id="107269425"/>
<dbReference type="RefSeq" id="XP_015598733.1">
    <property type="nucleotide sequence ID" value="XM_015743247.2"/>
</dbReference>
<dbReference type="Proteomes" id="UP000694920">
    <property type="component" value="Unplaced"/>
</dbReference>
<dbReference type="GO" id="GO:1990498">
    <property type="term" value="C:mitotic spindle microtubule"/>
    <property type="evidence" value="ECO:0007669"/>
    <property type="project" value="TreeGrafter"/>
</dbReference>
<evidence type="ECO:0000259" key="1">
    <source>
        <dbReference type="Pfam" id="PF14661"/>
    </source>
</evidence>
<dbReference type="Pfam" id="PF14661">
    <property type="entry name" value="HAUS6_N"/>
    <property type="match status" value="1"/>
</dbReference>
<dbReference type="PANTHER" id="PTHR16151">
    <property type="entry name" value="HAUS AUGMIN-LIKE COMPLEX SUBUNIT 6"/>
    <property type="match status" value="1"/>
</dbReference>
<evidence type="ECO:0000313" key="3">
    <source>
        <dbReference type="RefSeq" id="XP_015598733.1"/>
    </source>
</evidence>
<dbReference type="GO" id="GO:0008017">
    <property type="term" value="F:microtubule binding"/>
    <property type="evidence" value="ECO:0007669"/>
    <property type="project" value="TreeGrafter"/>
</dbReference>
<dbReference type="InterPro" id="IPR028163">
    <property type="entry name" value="HAUS_6_N"/>
</dbReference>
<feature type="domain" description="HAUS augmin-like complex subunit 6 N-terminal" evidence="1">
    <location>
        <begin position="31"/>
        <end position="211"/>
    </location>
</feature>
<proteinExistence type="predicted"/>
<organism evidence="2 3">
    <name type="scientific">Cephus cinctus</name>
    <name type="common">Wheat stem sawfly</name>
    <dbReference type="NCBI Taxonomy" id="211228"/>
    <lineage>
        <taxon>Eukaryota</taxon>
        <taxon>Metazoa</taxon>
        <taxon>Ecdysozoa</taxon>
        <taxon>Arthropoda</taxon>
        <taxon>Hexapoda</taxon>
        <taxon>Insecta</taxon>
        <taxon>Pterygota</taxon>
        <taxon>Neoptera</taxon>
        <taxon>Endopterygota</taxon>
        <taxon>Hymenoptera</taxon>
        <taxon>Cephoidea</taxon>
        <taxon>Cephidae</taxon>
        <taxon>Cephus</taxon>
    </lineage>
</organism>
<name>A0AAJ7C1E1_CEPCN</name>
<gene>
    <name evidence="3" type="primary">LOC107269425</name>
</gene>
<keyword evidence="2" id="KW-1185">Reference proteome</keyword>
<accession>A0AAJ7C1E1</accession>